<evidence type="ECO:0000313" key="26">
    <source>
        <dbReference type="EMBL" id="PFH31055.1"/>
    </source>
</evidence>
<evidence type="ECO:0000256" key="16">
    <source>
        <dbReference type="ARBA" id="ARBA00048552"/>
    </source>
</evidence>
<dbReference type="CDD" id="cd00653">
    <property type="entry name" value="RNA_pol_B_RPB2"/>
    <property type="match status" value="1"/>
</dbReference>
<accession>A0A2A9LZ45</accession>
<feature type="domain" description="RNA polymerase beta subunit protrusion" evidence="23">
    <location>
        <begin position="183"/>
        <end position="569"/>
    </location>
</feature>
<feature type="domain" description="RNA polymerase Rpb2" evidence="24">
    <location>
        <begin position="624"/>
        <end position="688"/>
    </location>
</feature>
<evidence type="ECO:0000259" key="23">
    <source>
        <dbReference type="Pfam" id="PF04563"/>
    </source>
</evidence>
<evidence type="ECO:0000259" key="22">
    <source>
        <dbReference type="Pfam" id="PF04561"/>
    </source>
</evidence>
<evidence type="ECO:0000256" key="12">
    <source>
        <dbReference type="ARBA" id="ARBA00022887"/>
    </source>
</evidence>
<keyword evidence="5 18" id="KW-0240">DNA-directed RNA polymerase</keyword>
<dbReference type="EC" id="2.7.7.6" evidence="18"/>
<dbReference type="FunFam" id="3.90.1800.10:FF:000003">
    <property type="entry name" value="DNA-directed RNA polymerase subunit beta"/>
    <property type="match status" value="1"/>
</dbReference>
<dbReference type="OrthoDB" id="10248617at2759"/>
<keyword evidence="8 18" id="KW-0548">Nucleotidyltransferase</keyword>
<dbReference type="FunFam" id="2.40.270.10:FF:000006">
    <property type="entry name" value="DNA-directed RNA polymerase subunit beta"/>
    <property type="match status" value="1"/>
</dbReference>
<comment type="caution">
    <text evidence="26">The sequence shown here is derived from an EMBL/GenBank/DDBJ whole genome shotgun (WGS) entry which is preliminary data.</text>
</comment>
<evidence type="ECO:0000256" key="6">
    <source>
        <dbReference type="ARBA" id="ARBA00022640"/>
    </source>
</evidence>
<dbReference type="Gene3D" id="3.90.1070.20">
    <property type="match status" value="1"/>
</dbReference>
<dbReference type="InterPro" id="IPR037034">
    <property type="entry name" value="RNA_pol_Rpb2_2_sf"/>
</dbReference>
<feature type="domain" description="RNA polymerase Rpb2" evidence="22">
    <location>
        <begin position="332"/>
        <end position="536"/>
    </location>
</feature>
<dbReference type="SUPFAM" id="SSF64484">
    <property type="entry name" value="beta and beta-prime subunits of DNA dependent RNA-polymerase"/>
    <property type="match status" value="1"/>
</dbReference>
<evidence type="ECO:0000256" key="18">
    <source>
        <dbReference type="RuleBase" id="RU363031"/>
    </source>
</evidence>
<keyword evidence="13 18" id="KW-0804">Transcription</keyword>
<keyword evidence="27" id="KW-1185">Reference proteome</keyword>
<dbReference type="Pfam" id="PF04566">
    <property type="entry name" value="RNA_pol_Rpb2_4"/>
    <property type="match status" value="1"/>
</dbReference>
<dbReference type="InterPro" id="IPR007120">
    <property type="entry name" value="DNA-dir_RNAP_su2_dom"/>
</dbReference>
<feature type="compositionally biased region" description="Low complexity" evidence="19">
    <location>
        <begin position="8"/>
        <end position="24"/>
    </location>
</feature>
<dbReference type="GO" id="GO:0005634">
    <property type="term" value="C:nucleus"/>
    <property type="evidence" value="ECO:0007669"/>
    <property type="project" value="UniProtKB-SubCell"/>
</dbReference>
<comment type="catalytic activity">
    <reaction evidence="16 18">
        <text>RNA(n) + a ribonucleoside 5'-triphosphate = RNA(n+1) + diphosphate</text>
        <dbReference type="Rhea" id="RHEA:21248"/>
        <dbReference type="Rhea" id="RHEA-COMP:14527"/>
        <dbReference type="Rhea" id="RHEA-COMP:17342"/>
        <dbReference type="ChEBI" id="CHEBI:33019"/>
        <dbReference type="ChEBI" id="CHEBI:61557"/>
        <dbReference type="ChEBI" id="CHEBI:140395"/>
        <dbReference type="EC" id="2.7.7.6"/>
    </reaction>
</comment>
<evidence type="ECO:0000256" key="11">
    <source>
        <dbReference type="ARBA" id="ARBA00022833"/>
    </source>
</evidence>
<dbReference type="Pfam" id="PF04561">
    <property type="entry name" value="RNA_pol_Rpb2_2"/>
    <property type="match status" value="1"/>
</dbReference>
<evidence type="ECO:0000256" key="4">
    <source>
        <dbReference type="ARBA" id="ARBA00006835"/>
    </source>
</evidence>
<feature type="domain" description="RNA polymerase Rpb2" evidence="25">
    <location>
        <begin position="725"/>
        <end position="786"/>
    </location>
</feature>
<keyword evidence="9" id="KW-0479">Metal-binding</keyword>
<evidence type="ECO:0000256" key="19">
    <source>
        <dbReference type="SAM" id="MobiDB-lite"/>
    </source>
</evidence>
<feature type="domain" description="RNA polymerase Rpb2" evidence="21">
    <location>
        <begin position="1264"/>
        <end position="1349"/>
    </location>
</feature>
<dbReference type="FunFam" id="3.90.1070.20:FF:000002">
    <property type="entry name" value="DNA-directed RNA polymerase subunit beta"/>
    <property type="match status" value="1"/>
</dbReference>
<evidence type="ECO:0000313" key="27">
    <source>
        <dbReference type="Proteomes" id="UP000224006"/>
    </source>
</evidence>
<dbReference type="InterPro" id="IPR007645">
    <property type="entry name" value="RNA_pol_Rpb2_3"/>
</dbReference>
<dbReference type="Gene3D" id="3.90.1100.10">
    <property type="match status" value="1"/>
</dbReference>
<evidence type="ECO:0000256" key="5">
    <source>
        <dbReference type="ARBA" id="ARBA00022478"/>
    </source>
</evidence>
<dbReference type="Gene3D" id="2.40.270.10">
    <property type="entry name" value="DNA-directed RNA polymerase, subunit 2, domain 6"/>
    <property type="match status" value="2"/>
</dbReference>
<dbReference type="GO" id="GO:0003677">
    <property type="term" value="F:DNA binding"/>
    <property type="evidence" value="ECO:0007669"/>
    <property type="project" value="InterPro"/>
</dbReference>
<comment type="subunit">
    <text evidence="15">In plastids the minimal PEP RNA polymerase catalytic core is composed of four subunits: alpha, beta, beta', and beta''. When a (nuclear-encoded) sigma factor is associated with the core the holoenzyme is formed, which can initiate transcription.</text>
</comment>
<dbReference type="GO" id="GO:0032549">
    <property type="term" value="F:ribonucleoside binding"/>
    <property type="evidence" value="ECO:0007669"/>
    <property type="project" value="InterPro"/>
</dbReference>
<dbReference type="GO" id="GO:0020011">
    <property type="term" value="C:apicoplast"/>
    <property type="evidence" value="ECO:0007669"/>
    <property type="project" value="UniProtKB-SubCell"/>
</dbReference>
<dbReference type="Pfam" id="PF04565">
    <property type="entry name" value="RNA_pol_Rpb2_3"/>
    <property type="match status" value="1"/>
</dbReference>
<comment type="subcellular location">
    <subcellularLocation>
        <location evidence="2">Nucleus</location>
    </subcellularLocation>
    <subcellularLocation>
        <location evidence="3">Plastid</location>
        <location evidence="3">Apicoplast</location>
    </subcellularLocation>
</comment>
<dbReference type="Gene3D" id="3.90.1110.10">
    <property type="entry name" value="RNA polymerase Rpb2, domain 2"/>
    <property type="match status" value="1"/>
</dbReference>
<dbReference type="GO" id="GO:0008270">
    <property type="term" value="F:zinc ion binding"/>
    <property type="evidence" value="ECO:0007669"/>
    <property type="project" value="UniProtKB-KW"/>
</dbReference>
<dbReference type="InterPro" id="IPR007646">
    <property type="entry name" value="RNA_pol_Rpb2_4"/>
</dbReference>
<evidence type="ECO:0000256" key="17">
    <source>
        <dbReference type="RuleBase" id="RU000434"/>
    </source>
</evidence>
<name>A0A2A9LZ45_BESBE</name>
<evidence type="ECO:0000259" key="25">
    <source>
        <dbReference type="Pfam" id="PF04566"/>
    </source>
</evidence>
<gene>
    <name evidence="26" type="ORF">BESB_032520</name>
</gene>
<dbReference type="InterPro" id="IPR007642">
    <property type="entry name" value="RNA_pol_Rpb2_2"/>
</dbReference>
<evidence type="ECO:0000256" key="9">
    <source>
        <dbReference type="ARBA" id="ARBA00022723"/>
    </source>
</evidence>
<dbReference type="InterPro" id="IPR007121">
    <property type="entry name" value="RNA_pol_bsu_CS"/>
</dbReference>
<dbReference type="Gene3D" id="3.90.1800.10">
    <property type="entry name" value="RNA polymerase alpha subunit dimerisation domain"/>
    <property type="match status" value="1"/>
</dbReference>
<dbReference type="Pfam" id="PF00562">
    <property type="entry name" value="RNA_pol_Rpb2_6"/>
    <property type="match status" value="1"/>
</dbReference>
<keyword evidence="7 18" id="KW-0808">Transferase</keyword>
<evidence type="ECO:0000256" key="14">
    <source>
        <dbReference type="ARBA" id="ARBA00023242"/>
    </source>
</evidence>
<evidence type="ECO:0000259" key="24">
    <source>
        <dbReference type="Pfam" id="PF04565"/>
    </source>
</evidence>
<evidence type="ECO:0000256" key="1">
    <source>
        <dbReference type="ARBA" id="ARBA00004026"/>
    </source>
</evidence>
<evidence type="ECO:0000256" key="3">
    <source>
        <dbReference type="ARBA" id="ARBA00004467"/>
    </source>
</evidence>
<evidence type="ECO:0000256" key="8">
    <source>
        <dbReference type="ARBA" id="ARBA00022695"/>
    </source>
</evidence>
<dbReference type="GO" id="GO:0006383">
    <property type="term" value="P:transcription by RNA polymerase III"/>
    <property type="evidence" value="ECO:0007669"/>
    <property type="project" value="UniProtKB-ARBA"/>
</dbReference>
<evidence type="ECO:0000256" key="15">
    <source>
        <dbReference type="ARBA" id="ARBA00026088"/>
    </source>
</evidence>
<dbReference type="EMBL" id="NWUJ01000017">
    <property type="protein sequence ID" value="PFH31055.1"/>
    <property type="molecule type" value="Genomic_DNA"/>
</dbReference>
<keyword evidence="12" id="KW-0933">Apicoplast</keyword>
<evidence type="ECO:0000256" key="2">
    <source>
        <dbReference type="ARBA" id="ARBA00004123"/>
    </source>
</evidence>
<dbReference type="GeneID" id="40308234"/>
<dbReference type="FunFam" id="3.90.1100.10:FF:000021">
    <property type="entry name" value="DNA-directed RNA polymerase subunit beta"/>
    <property type="match status" value="1"/>
</dbReference>
<feature type="region of interest" description="Disordered" evidence="19">
    <location>
        <begin position="1"/>
        <end position="36"/>
    </location>
</feature>
<dbReference type="InterPro" id="IPR007641">
    <property type="entry name" value="RNA_pol_Rpb2_7"/>
</dbReference>
<evidence type="ECO:0000256" key="7">
    <source>
        <dbReference type="ARBA" id="ARBA00022679"/>
    </source>
</evidence>
<dbReference type="RefSeq" id="XP_029215064.1">
    <property type="nucleotide sequence ID" value="XM_029361844.1"/>
</dbReference>
<dbReference type="VEuPathDB" id="ToxoDB:BESB_032520"/>
<comment type="similarity">
    <text evidence="4 17">Belongs to the RNA polymerase beta chain family.</text>
</comment>
<organism evidence="26 27">
    <name type="scientific">Besnoitia besnoiti</name>
    <name type="common">Apicomplexan protozoan</name>
    <dbReference type="NCBI Taxonomy" id="94643"/>
    <lineage>
        <taxon>Eukaryota</taxon>
        <taxon>Sar</taxon>
        <taxon>Alveolata</taxon>
        <taxon>Apicomplexa</taxon>
        <taxon>Conoidasida</taxon>
        <taxon>Coccidia</taxon>
        <taxon>Eucoccidiorida</taxon>
        <taxon>Eimeriorina</taxon>
        <taxon>Sarcocystidae</taxon>
        <taxon>Besnoitia</taxon>
    </lineage>
</organism>
<feature type="domain" description="DNA-directed RNA polymerase subunit 2 hybrid-binding" evidence="20">
    <location>
        <begin position="854"/>
        <end position="1262"/>
    </location>
</feature>
<evidence type="ECO:0000256" key="10">
    <source>
        <dbReference type="ARBA" id="ARBA00022771"/>
    </source>
</evidence>
<dbReference type="STRING" id="94643.A0A2A9LZ45"/>
<dbReference type="PANTHER" id="PTHR20856">
    <property type="entry name" value="DNA-DIRECTED RNA POLYMERASE I SUBUNIT 2"/>
    <property type="match status" value="1"/>
</dbReference>
<evidence type="ECO:0000259" key="21">
    <source>
        <dbReference type="Pfam" id="PF04560"/>
    </source>
</evidence>
<dbReference type="GO" id="GO:0003899">
    <property type="term" value="F:DNA-directed RNA polymerase activity"/>
    <property type="evidence" value="ECO:0007669"/>
    <property type="project" value="UniProtKB-EC"/>
</dbReference>
<reference evidence="26 27" key="1">
    <citation type="submission" date="2017-09" db="EMBL/GenBank/DDBJ databases">
        <title>Genome sequencing of Besnoitia besnoiti strain Bb-Ger1.</title>
        <authorList>
            <person name="Schares G."/>
            <person name="Venepally P."/>
            <person name="Lorenzi H.A."/>
        </authorList>
    </citation>
    <scope>NUCLEOTIDE SEQUENCE [LARGE SCALE GENOMIC DNA]</scope>
    <source>
        <strain evidence="26 27">Bb-Ger1</strain>
    </source>
</reference>
<dbReference type="Pfam" id="PF04560">
    <property type="entry name" value="RNA_pol_Rpb2_7"/>
    <property type="match status" value="1"/>
</dbReference>
<protein>
    <recommendedName>
        <fullName evidence="18">DNA-directed RNA polymerase subunit beta</fullName>
        <ecNumber evidence="18">2.7.7.6</ecNumber>
    </recommendedName>
</protein>
<dbReference type="Proteomes" id="UP000224006">
    <property type="component" value="Unassembled WGS sequence"/>
</dbReference>
<evidence type="ECO:0000256" key="13">
    <source>
        <dbReference type="ARBA" id="ARBA00023163"/>
    </source>
</evidence>
<dbReference type="GO" id="GO:0000428">
    <property type="term" value="C:DNA-directed RNA polymerase complex"/>
    <property type="evidence" value="ECO:0007669"/>
    <property type="project" value="UniProtKB-KW"/>
</dbReference>
<keyword evidence="6" id="KW-0934">Plastid</keyword>
<dbReference type="InterPro" id="IPR015712">
    <property type="entry name" value="DNA-dir_RNA_pol_su2"/>
</dbReference>
<dbReference type="InterPro" id="IPR007644">
    <property type="entry name" value="RNA_pol_bsu_protrusion"/>
</dbReference>
<keyword evidence="10" id="KW-0863">Zinc-finger</keyword>
<comment type="function">
    <text evidence="1 18">DNA-dependent RNA polymerase catalyzes the transcription of DNA into RNA using the four ribonucleoside triphosphates as substrates.</text>
</comment>
<keyword evidence="11" id="KW-0862">Zinc</keyword>
<dbReference type="Pfam" id="PF04563">
    <property type="entry name" value="RNA_pol_Rpb2_1"/>
    <property type="match status" value="1"/>
</dbReference>
<evidence type="ECO:0000259" key="20">
    <source>
        <dbReference type="Pfam" id="PF00562"/>
    </source>
</evidence>
<dbReference type="FunFam" id="2.40.270.10:FF:000011">
    <property type="entry name" value="DNA-directed RNA polymerase subunit beta"/>
    <property type="match status" value="1"/>
</dbReference>
<dbReference type="PROSITE" id="PS01166">
    <property type="entry name" value="RNA_POL_BETA"/>
    <property type="match status" value="1"/>
</dbReference>
<sequence length="1352" mass="148598">MSARKKSFASQPSSSALSPQLFAQGARAPPPGAEADALLSLSPQLGLLEKSAAKAARHSACASARDGEASSAATRLRFPYGAHAPAVRSVPYVCPHRGRPRLLAAAPSEKRDVSPLARSAPQGEEAGLRKVVRFAPEPQKAAGGRGEACGRGGAELDPYKEAKPVCTVPDKWRLLPAFFAAKGLVHQHIDSYNFFVNTELQNIIRAPSNRLVKSDIDPSFFIEFLNISVGTPRYEEGMILQRLTPRICRIREITYAAPVFVDAEYSKGDEIIRRKNVEIGSIPVMLKSQVCVLHGKDPQAIQKLGECPFDPGGYFIVKGTEKVLLMQEQLSKNRIIVETDMKHNVCATVTSATAESKSRTAVVLKNNKLYLRHNSFLDDLPACIVLRAMGIETDQEIVQMIGAGASLPDLSGNTAQEAVSLSLQDCHTENVLTQQQALLWVGSRIRPKMQAKGFFTPVARAFAERASGAAGRSAKSVVDEAVDVLHRVVLSHIETTGNDFRAKSRFLCLMIRRVLDASSDPSLMDDKDYYGNKRLELAGQLLSLLFEDLFKRFCTQIKKQADYALSRYHQARGGGGRLKEDVVPYPDCFRNLPTDIITRGMQTALSTGNWTIKRFRMERSGVSQVLSRLSYIATLGMMTRINSQFEKGRKVSGPRALQPSQWGMLCPCDTPEGESCGLVKNLALVTHVTTDEDPKPIASLAFCLGVEDADAITGEELHDRGTYLVMLNGVLLGVHRRPRQLMKNIRLLRRHGEVGEFVSVHVNEAHKAIYIASDGGRLSRPLIVVERGRPRLLPEHMRMLENGEMCFMDLLRCSILEWIDVNEENNLLIALCEEDITPETTHLEIDPLTLLGVVAGLIAFPNHNQSPRNTYQCAMGKQAMGAIAYNQFNRCDTLLYLLVYPQKPLCKSRTLDLVHFEELPAGQNASVAIMSFSGYDIEDAIVLNRGAVDRGFGRCFALRRYSVELKKYFNGSVDRTFPPPLAAVPGAGGAQSGRARSALAGSGIGPRKAPGLAGGKAGGAGVVPRRFEALEEDGVVRVGELLEEDQVYVHKFSPTNTREHVSDPLQLDNSFYSPSFARYKTVVPSYVERVICTDNSDGCRTYKVIMRQTRLPELGDKFSSRHGQKGVVGLIVPPEDLPFAESGWCPDLIMNPHGFPSRMTVGKMMELIAGKSALQIGACQYGTAFGGVSVETLAEILASHGFHYSGKEYLTSGITGEALQTYVFAGPIYYQKLKHMVQDKIHARGRGPRQLLTRQPTEGRAKEGGLRLGEMERDCLVAYGSSALLMERLMLSSDAFEACVCSACGLMGYEGWCPYCKSGKNVATIRMPYACKLLFQELMSMNVCPRLHVKEM</sequence>
<keyword evidence="14" id="KW-0539">Nucleus</keyword>
<dbReference type="KEGG" id="bbes:BESB_032520"/>
<dbReference type="InterPro" id="IPR037033">
    <property type="entry name" value="DNA-dir_RNAP_su2_hyb_sf"/>
</dbReference>
<proteinExistence type="inferred from homology"/>